<feature type="transmembrane region" description="Helical" evidence="8">
    <location>
        <begin position="701"/>
        <end position="720"/>
    </location>
</feature>
<dbReference type="InterPro" id="IPR001138">
    <property type="entry name" value="Zn2Cys6_DnaBD"/>
</dbReference>
<dbReference type="GO" id="GO:0008270">
    <property type="term" value="F:zinc ion binding"/>
    <property type="evidence" value="ECO:0007669"/>
    <property type="project" value="UniProtKB-KW"/>
</dbReference>
<feature type="domain" description="Zn(2)-C6 fungal-type" evidence="9">
    <location>
        <begin position="101"/>
        <end position="130"/>
    </location>
</feature>
<keyword evidence="8" id="KW-0472">Membrane</keyword>
<dbReference type="CDD" id="cd12148">
    <property type="entry name" value="fungal_TF_MHR"/>
    <property type="match status" value="1"/>
</dbReference>
<dbReference type="GO" id="GO:0000981">
    <property type="term" value="F:DNA-binding transcription factor activity, RNA polymerase II-specific"/>
    <property type="evidence" value="ECO:0007669"/>
    <property type="project" value="InterPro"/>
</dbReference>
<feature type="domain" description="C2H2-type" evidence="10">
    <location>
        <begin position="29"/>
        <end position="56"/>
    </location>
</feature>
<evidence type="ECO:0000256" key="8">
    <source>
        <dbReference type="SAM" id="Phobius"/>
    </source>
</evidence>
<keyword evidence="2" id="KW-0862">Zinc</keyword>
<gene>
    <name evidence="11" type="ORF">L207DRAFT_421186</name>
</gene>
<feature type="compositionally biased region" description="Polar residues" evidence="7">
    <location>
        <begin position="1"/>
        <end position="19"/>
    </location>
</feature>
<dbReference type="GO" id="GO:0006351">
    <property type="term" value="P:DNA-templated transcription"/>
    <property type="evidence" value="ECO:0007669"/>
    <property type="project" value="InterPro"/>
</dbReference>
<keyword evidence="8" id="KW-0812">Transmembrane</keyword>
<evidence type="ECO:0000256" key="7">
    <source>
        <dbReference type="SAM" id="MobiDB-lite"/>
    </source>
</evidence>
<dbReference type="PANTHER" id="PTHR47660">
    <property type="entry name" value="TRANSCRIPTION FACTOR WITH C2H2 AND ZN(2)-CYS(6) DNA BINDING DOMAIN (EUROFUNG)-RELATED-RELATED"/>
    <property type="match status" value="1"/>
</dbReference>
<feature type="region of interest" description="Disordered" evidence="7">
    <location>
        <begin position="1"/>
        <end position="22"/>
    </location>
</feature>
<organism evidence="11 12">
    <name type="scientific">Hyaloscypha variabilis (strain UAMH 11265 / GT02V1 / F)</name>
    <name type="common">Meliniomyces variabilis</name>
    <dbReference type="NCBI Taxonomy" id="1149755"/>
    <lineage>
        <taxon>Eukaryota</taxon>
        <taxon>Fungi</taxon>
        <taxon>Dikarya</taxon>
        <taxon>Ascomycota</taxon>
        <taxon>Pezizomycotina</taxon>
        <taxon>Leotiomycetes</taxon>
        <taxon>Helotiales</taxon>
        <taxon>Hyaloscyphaceae</taxon>
        <taxon>Hyaloscypha</taxon>
        <taxon>Hyaloscypha variabilis</taxon>
    </lineage>
</organism>
<proteinExistence type="predicted"/>
<dbReference type="CDD" id="cd00067">
    <property type="entry name" value="GAL4"/>
    <property type="match status" value="1"/>
</dbReference>
<keyword evidence="1" id="KW-0479">Metal-binding</keyword>
<evidence type="ECO:0000256" key="4">
    <source>
        <dbReference type="ARBA" id="ARBA00023163"/>
    </source>
</evidence>
<evidence type="ECO:0000259" key="10">
    <source>
        <dbReference type="PROSITE" id="PS50157"/>
    </source>
</evidence>
<keyword evidence="4" id="KW-0804">Transcription</keyword>
<evidence type="ECO:0000259" key="9">
    <source>
        <dbReference type="PROSITE" id="PS50048"/>
    </source>
</evidence>
<keyword evidence="6" id="KW-0863">Zinc-finger</keyword>
<dbReference type="SUPFAM" id="SSF57701">
    <property type="entry name" value="Zn2/Cys6 DNA-binding domain"/>
    <property type="match status" value="1"/>
</dbReference>
<evidence type="ECO:0000313" key="12">
    <source>
        <dbReference type="Proteomes" id="UP000235786"/>
    </source>
</evidence>
<dbReference type="InterPro" id="IPR013087">
    <property type="entry name" value="Znf_C2H2_type"/>
</dbReference>
<dbReference type="Gene3D" id="3.30.160.60">
    <property type="entry name" value="Classic Zinc Finger"/>
    <property type="match status" value="1"/>
</dbReference>
<evidence type="ECO:0008006" key="13">
    <source>
        <dbReference type="Google" id="ProtNLM"/>
    </source>
</evidence>
<dbReference type="Proteomes" id="UP000235786">
    <property type="component" value="Unassembled WGS sequence"/>
</dbReference>
<feature type="domain" description="C2H2-type" evidence="10">
    <location>
        <begin position="57"/>
        <end position="84"/>
    </location>
</feature>
<dbReference type="InterPro" id="IPR036236">
    <property type="entry name" value="Znf_C2H2_sf"/>
</dbReference>
<evidence type="ECO:0000256" key="6">
    <source>
        <dbReference type="PROSITE-ProRule" id="PRU00042"/>
    </source>
</evidence>
<dbReference type="OrthoDB" id="40579at2759"/>
<keyword evidence="3" id="KW-0805">Transcription regulation</keyword>
<accession>A0A2J6RZF6</accession>
<protein>
    <recommendedName>
        <fullName evidence="13">C2H2 type zinc finger domain protein</fullName>
    </recommendedName>
</protein>
<keyword evidence="8" id="KW-1133">Transmembrane helix</keyword>
<dbReference type="SUPFAM" id="SSF57667">
    <property type="entry name" value="beta-beta-alpha zinc fingers"/>
    <property type="match status" value="1"/>
</dbReference>
<keyword evidence="12" id="KW-1185">Reference proteome</keyword>
<name>A0A2J6RZF6_HYAVF</name>
<dbReference type="GO" id="GO:0003677">
    <property type="term" value="F:DNA binding"/>
    <property type="evidence" value="ECO:0007669"/>
    <property type="project" value="InterPro"/>
</dbReference>
<evidence type="ECO:0000313" key="11">
    <source>
        <dbReference type="EMBL" id="PMD43893.1"/>
    </source>
</evidence>
<dbReference type="SMART" id="SM00355">
    <property type="entry name" value="ZnF_C2H2"/>
    <property type="match status" value="2"/>
</dbReference>
<dbReference type="SMART" id="SM00066">
    <property type="entry name" value="GAL4"/>
    <property type="match status" value="1"/>
</dbReference>
<evidence type="ECO:0000256" key="1">
    <source>
        <dbReference type="ARBA" id="ARBA00022723"/>
    </source>
</evidence>
<dbReference type="PANTHER" id="PTHR47660:SF2">
    <property type="entry name" value="TRANSCRIPTION FACTOR WITH C2H2 AND ZN(2)-CYS(6) DNA BINDING DOMAIN (EUROFUNG)"/>
    <property type="match status" value="1"/>
</dbReference>
<dbReference type="PROSITE" id="PS50157">
    <property type="entry name" value="ZINC_FINGER_C2H2_2"/>
    <property type="match status" value="2"/>
</dbReference>
<dbReference type="PROSITE" id="PS50048">
    <property type="entry name" value="ZN2_CY6_FUNGAL_2"/>
    <property type="match status" value="1"/>
</dbReference>
<reference evidence="11 12" key="1">
    <citation type="submission" date="2016-04" db="EMBL/GenBank/DDBJ databases">
        <title>A degradative enzymes factory behind the ericoid mycorrhizal symbiosis.</title>
        <authorList>
            <consortium name="DOE Joint Genome Institute"/>
            <person name="Martino E."/>
            <person name="Morin E."/>
            <person name="Grelet G."/>
            <person name="Kuo A."/>
            <person name="Kohler A."/>
            <person name="Daghino S."/>
            <person name="Barry K."/>
            <person name="Choi C."/>
            <person name="Cichocki N."/>
            <person name="Clum A."/>
            <person name="Copeland A."/>
            <person name="Hainaut M."/>
            <person name="Haridas S."/>
            <person name="Labutti K."/>
            <person name="Lindquist E."/>
            <person name="Lipzen A."/>
            <person name="Khouja H.-R."/>
            <person name="Murat C."/>
            <person name="Ohm R."/>
            <person name="Olson A."/>
            <person name="Spatafora J."/>
            <person name="Veneault-Fourrey C."/>
            <person name="Henrissat B."/>
            <person name="Grigoriev I."/>
            <person name="Martin F."/>
            <person name="Perotto S."/>
        </authorList>
    </citation>
    <scope>NUCLEOTIDE SEQUENCE [LARGE SCALE GENOMIC DNA]</scope>
    <source>
        <strain evidence="11 12">F</strain>
    </source>
</reference>
<dbReference type="PROSITE" id="PS00028">
    <property type="entry name" value="ZINC_FINGER_C2H2_1"/>
    <property type="match status" value="2"/>
</dbReference>
<dbReference type="Pfam" id="PF00096">
    <property type="entry name" value="zf-C2H2"/>
    <property type="match status" value="1"/>
</dbReference>
<evidence type="ECO:0000256" key="2">
    <source>
        <dbReference type="ARBA" id="ARBA00022833"/>
    </source>
</evidence>
<dbReference type="Gene3D" id="4.10.240.10">
    <property type="entry name" value="Zn(2)-C6 fungal-type DNA-binding domain"/>
    <property type="match status" value="1"/>
</dbReference>
<dbReference type="Pfam" id="PF04082">
    <property type="entry name" value="Fungal_trans"/>
    <property type="match status" value="1"/>
</dbReference>
<dbReference type="EMBL" id="KZ613941">
    <property type="protein sequence ID" value="PMD43893.1"/>
    <property type="molecule type" value="Genomic_DNA"/>
</dbReference>
<evidence type="ECO:0000256" key="3">
    <source>
        <dbReference type="ARBA" id="ARBA00023015"/>
    </source>
</evidence>
<dbReference type="InterPro" id="IPR036864">
    <property type="entry name" value="Zn2-C6_fun-type_DNA-bd_sf"/>
</dbReference>
<sequence>MPTQTHPLPDSQQAASPATRTHARHQTLHQCSMCEKCYERHDHLTRHLQSHDNTRPFQCARCQKGFNRLDLLNRHVLGHTRNKVNHKSQPSRRPKERTTQACKSCVAAKAKCEDEKPCGRCRRRNMPCVSPNPATRNGTSSESAQKPGIMDEIEATLSLDRHALDGNSQAFADFFEQIMMPTSDHLASNQAVVAPPDVSSFVQDMQFSLDDFDFQLLEPLPMDSFFPSYPTPNTIQTVSSSPSTLSLRADAFQLSPWFVFPKLKLMHDANLCREWNPPQHHDSLSRQQDISIDEGSLPSDSGIFKVVLNICSPKHSISSFPSQALLTHVVEVFYAQEVESLEARVQPNTSALLNTIPELLLAFIAAGSVSVNSDSIQKMGMAFQEVVRLAVAELFERDNGMTRNLQALQAYMLWLDIGLWSGYKRSMEIAGSFLQPLYTARTPNGFERSSHLSVQIHPGDSVEAVEALWRDWLEKESMKRLAIQAFLHDSRVSLALLRNPLISYSRMNVPLPCSRDLWLAPDSQAWANMIVAGTASITSHPLLLVDVFANINLLEGLDSQADVYLCYLATLHATAAQVWDYKQHSTFRKKHNRITDDAVNLLNNALQDHLYKTLTRLRSKCHSFGQNSAEVRVLAEFLMMFLHVSLDDVQRFAGKEGESGARETVPVMREWCSSKDARIALWHAGQVLRAARSFKCTKLRGFHAVAVYFSALTLWVYGLIISDSDRKRGLDTPTQTHLNPLVETVDVVLDGDDGPDVRSFIMFNQGQPGLRYIEQSSGPEANTLNARKFCSLRRAKGVMMNAANIIQMNYPKQSACLPPMVGNLLDLMKKLGELSG</sequence>
<dbReference type="AlphaFoldDB" id="A0A2J6RZF6"/>
<dbReference type="Pfam" id="PF00172">
    <property type="entry name" value="Zn_clus"/>
    <property type="match status" value="1"/>
</dbReference>
<dbReference type="InterPro" id="IPR007219">
    <property type="entry name" value="XnlR_reg_dom"/>
</dbReference>
<dbReference type="STRING" id="1149755.A0A2J6RZF6"/>
<evidence type="ECO:0000256" key="5">
    <source>
        <dbReference type="ARBA" id="ARBA00023242"/>
    </source>
</evidence>
<keyword evidence="5" id="KW-0539">Nucleus</keyword>